<evidence type="ECO:0000313" key="4">
    <source>
        <dbReference type="Proteomes" id="UP001367508"/>
    </source>
</evidence>
<accession>A0AAN9KNP5</accession>
<dbReference type="PANTHER" id="PTHR11926:SF1541">
    <property type="entry name" value="GLYCOSYLTRANSFERASE"/>
    <property type="match status" value="1"/>
</dbReference>
<dbReference type="AlphaFoldDB" id="A0AAN9KNP5"/>
<dbReference type="FunFam" id="3.40.50.2000:FF:000060">
    <property type="entry name" value="Glycosyltransferase"/>
    <property type="match status" value="1"/>
</dbReference>
<keyword evidence="4" id="KW-1185">Reference proteome</keyword>
<gene>
    <name evidence="3" type="ORF">VNO77_31151</name>
</gene>
<dbReference type="CDD" id="cd03784">
    <property type="entry name" value="GT1_Gtf-like"/>
    <property type="match status" value="1"/>
</dbReference>
<sequence length="477" mass="53814">METKMAAEVPIHIMLVSFPAHGHVNPLLRLGKHLASKGCFVTFSTAECFSTQMQATNTSSPTPIGNGFFNFEFFQDGLGDDDPKRHSLSDYIAHLQLVGNQVISQMIKKHAEEKFPVSCIINNPFLPWVCDVATEHRIPCALYWIHSAATFTACYHYFKKLSLFPTHSEPYIDVQLPGIVLKHNEIPDFLHPFTPVPLLKTLVMQQFENLSKTLCVFMDTFEELEHGYINYLSKFYPIKPVGPLFKNPISLSTKNINDFLKLDEDCINWLNSRPPASVVYVSLGTIVSLSIEQVGEFAYALLNSQASFLWVLRPSQREEAMKCNVLPNGFFERTSERGKVVEWSPQEEVLAHPSVACYLTHCGWNSTVEALASGVPMLTFSQWGDQVTNAKFIVDVYGVGIRVGHNLREKKIITRDEIMRFFLEATVGPKAEELKINALKWKNAAEAARSHGGSSDRNLDAFMEDVKKLIHIKMTPQ</sequence>
<reference evidence="3 4" key="1">
    <citation type="submission" date="2024-01" db="EMBL/GenBank/DDBJ databases">
        <title>The genomes of 5 underutilized Papilionoideae crops provide insights into root nodulation and disease resistanc.</title>
        <authorList>
            <person name="Jiang F."/>
        </authorList>
    </citation>
    <scope>NUCLEOTIDE SEQUENCE [LARGE SCALE GENOMIC DNA]</scope>
    <source>
        <strain evidence="3">LVBAO_FW01</strain>
        <tissue evidence="3">Leaves</tissue>
    </source>
</reference>
<keyword evidence="2" id="KW-0808">Transferase</keyword>
<dbReference type="InterPro" id="IPR002213">
    <property type="entry name" value="UDP_glucos_trans"/>
</dbReference>
<evidence type="ECO:0008006" key="5">
    <source>
        <dbReference type="Google" id="ProtNLM"/>
    </source>
</evidence>
<dbReference type="PANTHER" id="PTHR11926">
    <property type="entry name" value="GLUCOSYL/GLUCURONOSYL TRANSFERASES"/>
    <property type="match status" value="1"/>
</dbReference>
<organism evidence="3 4">
    <name type="scientific">Canavalia gladiata</name>
    <name type="common">Sword bean</name>
    <name type="synonym">Dolichos gladiatus</name>
    <dbReference type="NCBI Taxonomy" id="3824"/>
    <lineage>
        <taxon>Eukaryota</taxon>
        <taxon>Viridiplantae</taxon>
        <taxon>Streptophyta</taxon>
        <taxon>Embryophyta</taxon>
        <taxon>Tracheophyta</taxon>
        <taxon>Spermatophyta</taxon>
        <taxon>Magnoliopsida</taxon>
        <taxon>eudicotyledons</taxon>
        <taxon>Gunneridae</taxon>
        <taxon>Pentapetalae</taxon>
        <taxon>rosids</taxon>
        <taxon>fabids</taxon>
        <taxon>Fabales</taxon>
        <taxon>Fabaceae</taxon>
        <taxon>Papilionoideae</taxon>
        <taxon>50 kb inversion clade</taxon>
        <taxon>NPAAA clade</taxon>
        <taxon>indigoferoid/millettioid clade</taxon>
        <taxon>Phaseoleae</taxon>
        <taxon>Canavalia</taxon>
    </lineage>
</organism>
<comment type="caution">
    <text evidence="3">The sequence shown here is derived from an EMBL/GenBank/DDBJ whole genome shotgun (WGS) entry which is preliminary data.</text>
</comment>
<comment type="similarity">
    <text evidence="1">Belongs to the UDP-glycosyltransferase family.</text>
</comment>
<dbReference type="Proteomes" id="UP001367508">
    <property type="component" value="Unassembled WGS sequence"/>
</dbReference>
<evidence type="ECO:0000256" key="2">
    <source>
        <dbReference type="ARBA" id="ARBA00022679"/>
    </source>
</evidence>
<dbReference type="Pfam" id="PF00201">
    <property type="entry name" value="UDPGT"/>
    <property type="match status" value="1"/>
</dbReference>
<proteinExistence type="inferred from homology"/>
<dbReference type="SUPFAM" id="SSF53756">
    <property type="entry name" value="UDP-Glycosyltransferase/glycogen phosphorylase"/>
    <property type="match status" value="1"/>
</dbReference>
<evidence type="ECO:0000313" key="3">
    <source>
        <dbReference type="EMBL" id="KAK7321040.1"/>
    </source>
</evidence>
<dbReference type="GO" id="GO:0080044">
    <property type="term" value="F:quercetin 7-O-glucosyltransferase activity"/>
    <property type="evidence" value="ECO:0007669"/>
    <property type="project" value="TreeGrafter"/>
</dbReference>
<dbReference type="GO" id="GO:0080043">
    <property type="term" value="F:quercetin 3-O-glucosyltransferase activity"/>
    <property type="evidence" value="ECO:0007669"/>
    <property type="project" value="TreeGrafter"/>
</dbReference>
<name>A0AAN9KNP5_CANGL</name>
<protein>
    <recommendedName>
        <fullName evidence="5">Glycosyltransferase</fullName>
    </recommendedName>
</protein>
<dbReference type="EMBL" id="JAYMYQ010000007">
    <property type="protein sequence ID" value="KAK7321040.1"/>
    <property type="molecule type" value="Genomic_DNA"/>
</dbReference>
<dbReference type="Gene3D" id="3.40.50.2000">
    <property type="entry name" value="Glycogen Phosphorylase B"/>
    <property type="match status" value="2"/>
</dbReference>
<evidence type="ECO:0000256" key="1">
    <source>
        <dbReference type="ARBA" id="ARBA00009995"/>
    </source>
</evidence>